<name>A0ABD5W302_9EURY</name>
<accession>A0ABD5W302</accession>
<proteinExistence type="predicted"/>
<dbReference type="AlphaFoldDB" id="A0ABD5W302"/>
<dbReference type="Proteomes" id="UP001596445">
    <property type="component" value="Unassembled WGS sequence"/>
</dbReference>
<protein>
    <submittedName>
        <fullName evidence="1">Uncharacterized protein</fullName>
    </submittedName>
</protein>
<reference evidence="1 2" key="1">
    <citation type="journal article" date="2019" name="Int. J. Syst. Evol. Microbiol.">
        <title>The Global Catalogue of Microorganisms (GCM) 10K type strain sequencing project: providing services to taxonomists for standard genome sequencing and annotation.</title>
        <authorList>
            <consortium name="The Broad Institute Genomics Platform"/>
            <consortium name="The Broad Institute Genome Sequencing Center for Infectious Disease"/>
            <person name="Wu L."/>
            <person name="Ma J."/>
        </authorList>
    </citation>
    <scope>NUCLEOTIDE SEQUENCE [LARGE SCALE GENOMIC DNA]</scope>
    <source>
        <strain evidence="1 2">JCM 30072</strain>
    </source>
</reference>
<dbReference type="GeneID" id="76629882"/>
<keyword evidence="2" id="KW-1185">Reference proteome</keyword>
<dbReference type="RefSeq" id="WP_267163740.1">
    <property type="nucleotide sequence ID" value="NZ_CP112972.1"/>
</dbReference>
<organism evidence="1 2">
    <name type="scientific">Halovenus salina</name>
    <dbReference type="NCBI Taxonomy" id="1510225"/>
    <lineage>
        <taxon>Archaea</taxon>
        <taxon>Methanobacteriati</taxon>
        <taxon>Methanobacteriota</taxon>
        <taxon>Stenosarchaea group</taxon>
        <taxon>Halobacteria</taxon>
        <taxon>Halobacteriales</taxon>
        <taxon>Haloarculaceae</taxon>
        <taxon>Halovenus</taxon>
    </lineage>
</organism>
<sequence>MTDTPTQSGWELVAAEDEAAAVIAGLLAVEPERQYTRSELADAAGVPLKTLYLVDIFEELATVGMLDRVDDPGTESENCYQINEDSDVYQAARQFNEAVDANR</sequence>
<gene>
    <name evidence="1" type="ORF">ACFQQG_06825</name>
</gene>
<evidence type="ECO:0000313" key="2">
    <source>
        <dbReference type="Proteomes" id="UP001596445"/>
    </source>
</evidence>
<dbReference type="EMBL" id="JBHSZI010000001">
    <property type="protein sequence ID" value="MFC7057930.1"/>
    <property type="molecule type" value="Genomic_DNA"/>
</dbReference>
<evidence type="ECO:0000313" key="1">
    <source>
        <dbReference type="EMBL" id="MFC7057930.1"/>
    </source>
</evidence>
<comment type="caution">
    <text evidence="1">The sequence shown here is derived from an EMBL/GenBank/DDBJ whole genome shotgun (WGS) entry which is preliminary data.</text>
</comment>